<feature type="region of interest" description="Disordered" evidence="1">
    <location>
        <begin position="72"/>
        <end position="115"/>
    </location>
</feature>
<dbReference type="OrthoDB" id="6260328at2759"/>
<keyword evidence="3" id="KW-1185">Reference proteome</keyword>
<evidence type="ECO:0000256" key="1">
    <source>
        <dbReference type="SAM" id="MobiDB-lite"/>
    </source>
</evidence>
<dbReference type="AlphaFoldDB" id="A0A8J4WL45"/>
<proteinExistence type="predicted"/>
<gene>
    <name evidence="2" type="ORF">PHET_00356</name>
</gene>
<dbReference type="EMBL" id="LUCH01000097">
    <property type="protein sequence ID" value="KAF5406101.1"/>
    <property type="molecule type" value="Genomic_DNA"/>
</dbReference>
<sequence length="323" mass="35325">MCSGTRDHIGLFLFNLLEEDPKIMTLCSVPELASIYSQEMGVPLDEECRGRFTRIMCSLLCDLMNYQEFHHSSSTTRRAATDQISARKTAVSDKSNSPLKAFGQENEQATKLPPKSLSDVTVSAVNGTISIRQTSIENHTSVRRPRKASLIAEGFTYQQPLNSPSRSCTVSTDSSVSSCDTLLQRISKFTPTMSKLSLVTTSPSLVGRGCDKELLKRTTTPTITPATIPSTTVLTIRPPNLIVQTNRVPTKPHIITRLSPLNISANQSTIPLGQLPTPTTPITDSVTVVAQRSDSPPYITVKRKLSEAVVSIRPAPSRLIEEM</sequence>
<accession>A0A8J4WL45</accession>
<name>A0A8J4WL45_9TREM</name>
<protein>
    <submittedName>
        <fullName evidence="2">Uncharacterized protein</fullName>
    </submittedName>
</protein>
<evidence type="ECO:0000313" key="3">
    <source>
        <dbReference type="Proteomes" id="UP000748531"/>
    </source>
</evidence>
<feature type="compositionally biased region" description="Polar residues" evidence="1">
    <location>
        <begin position="72"/>
        <end position="98"/>
    </location>
</feature>
<organism evidence="2 3">
    <name type="scientific">Paragonimus heterotremus</name>
    <dbReference type="NCBI Taxonomy" id="100268"/>
    <lineage>
        <taxon>Eukaryota</taxon>
        <taxon>Metazoa</taxon>
        <taxon>Spiralia</taxon>
        <taxon>Lophotrochozoa</taxon>
        <taxon>Platyhelminthes</taxon>
        <taxon>Trematoda</taxon>
        <taxon>Digenea</taxon>
        <taxon>Plagiorchiida</taxon>
        <taxon>Troglotremata</taxon>
        <taxon>Troglotrematidae</taxon>
        <taxon>Paragonimus</taxon>
    </lineage>
</organism>
<dbReference type="Proteomes" id="UP000748531">
    <property type="component" value="Unassembled WGS sequence"/>
</dbReference>
<comment type="caution">
    <text evidence="2">The sequence shown here is derived from an EMBL/GenBank/DDBJ whole genome shotgun (WGS) entry which is preliminary data.</text>
</comment>
<evidence type="ECO:0000313" key="2">
    <source>
        <dbReference type="EMBL" id="KAF5406101.1"/>
    </source>
</evidence>
<reference evidence="2" key="1">
    <citation type="submission" date="2019-05" db="EMBL/GenBank/DDBJ databases">
        <title>Annotation for the trematode Paragonimus heterotremus.</title>
        <authorList>
            <person name="Choi Y.-J."/>
        </authorList>
    </citation>
    <scope>NUCLEOTIDE SEQUENCE</scope>
    <source>
        <strain evidence="2">LC</strain>
    </source>
</reference>